<dbReference type="AlphaFoldDB" id="X0VUU1"/>
<feature type="non-terminal residue" evidence="1">
    <location>
        <position position="43"/>
    </location>
</feature>
<name>X0VUU1_9ZZZZ</name>
<proteinExistence type="predicted"/>
<dbReference type="EMBL" id="BARS01037866">
    <property type="protein sequence ID" value="GAG16223.1"/>
    <property type="molecule type" value="Genomic_DNA"/>
</dbReference>
<evidence type="ECO:0000313" key="1">
    <source>
        <dbReference type="EMBL" id="GAG16223.1"/>
    </source>
</evidence>
<sequence length="43" mass="5037">MDALMSKKLTPNFIQLTQDACLKAFWRKRALRTFLKQHGISDN</sequence>
<reference evidence="1" key="1">
    <citation type="journal article" date="2014" name="Front. Microbiol.">
        <title>High frequency of phylogenetically diverse reductive dehalogenase-homologous genes in deep subseafloor sedimentary metagenomes.</title>
        <authorList>
            <person name="Kawai M."/>
            <person name="Futagami T."/>
            <person name="Toyoda A."/>
            <person name="Takaki Y."/>
            <person name="Nishi S."/>
            <person name="Hori S."/>
            <person name="Arai W."/>
            <person name="Tsubouchi T."/>
            <person name="Morono Y."/>
            <person name="Uchiyama I."/>
            <person name="Ito T."/>
            <person name="Fujiyama A."/>
            <person name="Inagaki F."/>
            <person name="Takami H."/>
        </authorList>
    </citation>
    <scope>NUCLEOTIDE SEQUENCE</scope>
    <source>
        <strain evidence="1">Expedition CK06-06</strain>
    </source>
</reference>
<accession>X0VUU1</accession>
<comment type="caution">
    <text evidence="1">The sequence shown here is derived from an EMBL/GenBank/DDBJ whole genome shotgun (WGS) entry which is preliminary data.</text>
</comment>
<organism evidence="1">
    <name type="scientific">marine sediment metagenome</name>
    <dbReference type="NCBI Taxonomy" id="412755"/>
    <lineage>
        <taxon>unclassified sequences</taxon>
        <taxon>metagenomes</taxon>
        <taxon>ecological metagenomes</taxon>
    </lineage>
</organism>
<protein>
    <submittedName>
        <fullName evidence="1">Uncharacterized protein</fullName>
    </submittedName>
</protein>
<gene>
    <name evidence="1" type="ORF">S01H1_58007</name>
</gene>